<evidence type="ECO:0000313" key="3">
    <source>
        <dbReference type="EMBL" id="PSC68730.1"/>
    </source>
</evidence>
<dbReference type="Proteomes" id="UP000239649">
    <property type="component" value="Unassembled WGS sequence"/>
</dbReference>
<dbReference type="InterPro" id="IPR041337">
    <property type="entry name" value="hnRNP_Q_AcD"/>
</dbReference>
<dbReference type="PANTHER" id="PTHR36751">
    <property type="entry name" value="F3E22.8 PROTEIN"/>
    <property type="match status" value="1"/>
</dbReference>
<evidence type="ECO:0000313" key="4">
    <source>
        <dbReference type="Proteomes" id="UP000239649"/>
    </source>
</evidence>
<dbReference type="GO" id="GO:0016874">
    <property type="term" value="F:ligase activity"/>
    <property type="evidence" value="ECO:0007669"/>
    <property type="project" value="UniProtKB-KW"/>
</dbReference>
<feature type="compositionally biased region" description="Low complexity" evidence="1">
    <location>
        <begin position="8"/>
        <end position="17"/>
    </location>
</feature>
<organism evidence="3 4">
    <name type="scientific">Micractinium conductrix</name>
    <dbReference type="NCBI Taxonomy" id="554055"/>
    <lineage>
        <taxon>Eukaryota</taxon>
        <taxon>Viridiplantae</taxon>
        <taxon>Chlorophyta</taxon>
        <taxon>core chlorophytes</taxon>
        <taxon>Trebouxiophyceae</taxon>
        <taxon>Chlorellales</taxon>
        <taxon>Chlorellaceae</taxon>
        <taxon>Chlorella clade</taxon>
        <taxon>Micractinium</taxon>
    </lineage>
</organism>
<dbReference type="OrthoDB" id="127097at2759"/>
<dbReference type="STRING" id="554055.A0A2P6V3S1"/>
<feature type="compositionally biased region" description="Basic and acidic residues" evidence="1">
    <location>
        <begin position="18"/>
        <end position="43"/>
    </location>
</feature>
<dbReference type="Pfam" id="PF18360">
    <property type="entry name" value="hnRNP_Q_AcD"/>
    <property type="match status" value="2"/>
</dbReference>
<accession>A0A2P6V3S1</accession>
<feature type="domain" description="Heterogeneous nuclear ribonucleoprotein Q acidic" evidence="2">
    <location>
        <begin position="137"/>
        <end position="204"/>
    </location>
</feature>
<dbReference type="AlphaFoldDB" id="A0A2P6V3S1"/>
<gene>
    <name evidence="3" type="ORF">C2E20_7718</name>
</gene>
<proteinExistence type="predicted"/>
<feature type="domain" description="Heterogeneous nuclear ribonucleoprotein Q acidic" evidence="2">
    <location>
        <begin position="60"/>
        <end position="123"/>
    </location>
</feature>
<comment type="caution">
    <text evidence="3">The sequence shown here is derived from an EMBL/GenBank/DDBJ whole genome shotgun (WGS) entry which is preliminary data.</text>
</comment>
<feature type="region of interest" description="Disordered" evidence="1">
    <location>
        <begin position="303"/>
        <end position="329"/>
    </location>
</feature>
<feature type="region of interest" description="Disordered" evidence="1">
    <location>
        <begin position="1"/>
        <end position="57"/>
    </location>
</feature>
<reference evidence="3 4" key="1">
    <citation type="journal article" date="2018" name="Plant J.">
        <title>Genome sequences of Chlorella sorokiniana UTEX 1602 and Micractinium conductrix SAG 241.80: implications to maltose excretion by a green alga.</title>
        <authorList>
            <person name="Arriola M.B."/>
            <person name="Velmurugan N."/>
            <person name="Zhang Y."/>
            <person name="Plunkett M.H."/>
            <person name="Hondzo H."/>
            <person name="Barney B.M."/>
        </authorList>
    </citation>
    <scope>NUCLEOTIDE SEQUENCE [LARGE SCALE GENOMIC DNA]</scope>
    <source>
        <strain evidence="3 4">SAG 241.80</strain>
    </source>
</reference>
<sequence length="329" mass="34756">MREDKSPSPRGRSASRSPSREPTRSRSARRDSRSRSPRRDRSRSPARPAAGGSGAPAEWRDKLERLFEKGYMRKSEIDTVLLEDIEKMNDDEAGCVVDRLAEANLDRIRNINGFMAGIIKRVRLDGPDRGAGKVDMLPRSVRHRIEDAIDDRKINREEVDQRMVRALADMPAHLAEEAVSRYARSIDDHVRNRQGFMMGIIKKVLEEDRFGGRGGGAPAGGYGGGGGGYGGGGYGGGGYGGAPASGGYGGGGYDRGGYGGGGYGGGGGSRYESRGGGGYGGSGGGYGGGGGYSGGGGGYDRSYDRGGYGGGGDRGGYDRGYDRGYERRY</sequence>
<dbReference type="EMBL" id="LHPF02000034">
    <property type="protein sequence ID" value="PSC68730.1"/>
    <property type="molecule type" value="Genomic_DNA"/>
</dbReference>
<name>A0A2P6V3S1_9CHLO</name>
<evidence type="ECO:0000256" key="1">
    <source>
        <dbReference type="SAM" id="MobiDB-lite"/>
    </source>
</evidence>
<evidence type="ECO:0000259" key="2">
    <source>
        <dbReference type="Pfam" id="PF18360"/>
    </source>
</evidence>
<keyword evidence="4" id="KW-1185">Reference proteome</keyword>
<dbReference type="PANTHER" id="PTHR36751:SF1">
    <property type="entry name" value="F3E22.8 PROTEIN"/>
    <property type="match status" value="1"/>
</dbReference>
<protein>
    <submittedName>
        <fullName evidence="3">Long-chain-fatty-acid-ligase 15 isoform B</fullName>
    </submittedName>
</protein>
<feature type="compositionally biased region" description="Basic and acidic residues" evidence="1">
    <location>
        <begin position="315"/>
        <end position="329"/>
    </location>
</feature>
<dbReference type="CDD" id="cd21039">
    <property type="entry name" value="NURR"/>
    <property type="match status" value="2"/>
</dbReference>